<protein>
    <submittedName>
        <fullName evidence="2">Uncharacterized protein</fullName>
    </submittedName>
</protein>
<name>A0AAV7WDM6_PLEWA</name>
<accession>A0AAV7WDM6</accession>
<feature type="region of interest" description="Disordered" evidence="1">
    <location>
        <begin position="1"/>
        <end position="84"/>
    </location>
</feature>
<sequence length="147" mass="15733">MSRARPELTEAPCSLKRRGAHARPPVNRSRARAEPPVAGVPEGGVTRLSQTEPQRAPAGPELLLRGPERGPLTPTSGRPTHGLPGVSLCTWGPFSRGPRPRPPPVFILLLGRTRRLEASDEQHFRVRASPSSLSTDATGASQSVLAF</sequence>
<evidence type="ECO:0000256" key="1">
    <source>
        <dbReference type="SAM" id="MobiDB-lite"/>
    </source>
</evidence>
<gene>
    <name evidence="2" type="ORF">NDU88_007484</name>
</gene>
<comment type="caution">
    <text evidence="2">The sequence shown here is derived from an EMBL/GenBank/DDBJ whole genome shotgun (WGS) entry which is preliminary data.</text>
</comment>
<evidence type="ECO:0000313" key="3">
    <source>
        <dbReference type="Proteomes" id="UP001066276"/>
    </source>
</evidence>
<organism evidence="2 3">
    <name type="scientific">Pleurodeles waltl</name>
    <name type="common">Iberian ribbed newt</name>
    <dbReference type="NCBI Taxonomy" id="8319"/>
    <lineage>
        <taxon>Eukaryota</taxon>
        <taxon>Metazoa</taxon>
        <taxon>Chordata</taxon>
        <taxon>Craniata</taxon>
        <taxon>Vertebrata</taxon>
        <taxon>Euteleostomi</taxon>
        <taxon>Amphibia</taxon>
        <taxon>Batrachia</taxon>
        <taxon>Caudata</taxon>
        <taxon>Salamandroidea</taxon>
        <taxon>Salamandridae</taxon>
        <taxon>Pleurodelinae</taxon>
        <taxon>Pleurodeles</taxon>
    </lineage>
</organism>
<dbReference type="EMBL" id="JANPWB010000002">
    <property type="protein sequence ID" value="KAJ1212150.1"/>
    <property type="molecule type" value="Genomic_DNA"/>
</dbReference>
<proteinExistence type="predicted"/>
<dbReference type="AlphaFoldDB" id="A0AAV7WDM6"/>
<evidence type="ECO:0000313" key="2">
    <source>
        <dbReference type="EMBL" id="KAJ1212150.1"/>
    </source>
</evidence>
<keyword evidence="3" id="KW-1185">Reference proteome</keyword>
<reference evidence="2" key="1">
    <citation type="journal article" date="2022" name="bioRxiv">
        <title>Sequencing and chromosome-scale assembly of the giantPleurodeles waltlgenome.</title>
        <authorList>
            <person name="Brown T."/>
            <person name="Elewa A."/>
            <person name="Iarovenko S."/>
            <person name="Subramanian E."/>
            <person name="Araus A.J."/>
            <person name="Petzold A."/>
            <person name="Susuki M."/>
            <person name="Suzuki K.-i.T."/>
            <person name="Hayashi T."/>
            <person name="Toyoda A."/>
            <person name="Oliveira C."/>
            <person name="Osipova E."/>
            <person name="Leigh N.D."/>
            <person name="Simon A."/>
            <person name="Yun M.H."/>
        </authorList>
    </citation>
    <scope>NUCLEOTIDE SEQUENCE</scope>
    <source>
        <strain evidence="2">20211129_DDA</strain>
        <tissue evidence="2">Liver</tissue>
    </source>
</reference>
<dbReference type="Proteomes" id="UP001066276">
    <property type="component" value="Chromosome 1_2"/>
</dbReference>